<dbReference type="GO" id="GO:0008270">
    <property type="term" value="F:zinc ion binding"/>
    <property type="evidence" value="ECO:0007669"/>
    <property type="project" value="InterPro"/>
</dbReference>
<dbReference type="PATRIC" id="fig|883161.3.peg.873"/>
<evidence type="ECO:0000256" key="1">
    <source>
        <dbReference type="ARBA" id="ARBA00001947"/>
    </source>
</evidence>
<dbReference type="SMART" id="SM00829">
    <property type="entry name" value="PKS_ER"/>
    <property type="match status" value="1"/>
</dbReference>
<dbReference type="PROSITE" id="PS00059">
    <property type="entry name" value="ADH_ZINC"/>
    <property type="match status" value="1"/>
</dbReference>
<protein>
    <recommendedName>
        <fullName evidence="6">Enoyl reductase (ER) domain-containing protein</fullName>
    </recommendedName>
</protein>
<dbReference type="SUPFAM" id="SSF50129">
    <property type="entry name" value="GroES-like"/>
    <property type="match status" value="1"/>
</dbReference>
<dbReference type="RefSeq" id="WP_016455712.1">
    <property type="nucleotide sequence ID" value="NZ_KE150269.1"/>
</dbReference>
<dbReference type="HOGENOM" id="CLU_026673_11_0_11"/>
<proteinExistence type="inferred from homology"/>
<dbReference type="InterPro" id="IPR036291">
    <property type="entry name" value="NAD(P)-bd_dom_sf"/>
</dbReference>
<evidence type="ECO:0000313" key="8">
    <source>
        <dbReference type="Proteomes" id="UP000014417"/>
    </source>
</evidence>
<keyword evidence="2 5" id="KW-0479">Metal-binding</keyword>
<dbReference type="PANTHER" id="PTHR43401">
    <property type="entry name" value="L-THREONINE 3-DEHYDROGENASE"/>
    <property type="match status" value="1"/>
</dbReference>
<dbReference type="STRING" id="883161.HMPREF9306_00877"/>
<keyword evidence="4" id="KW-0560">Oxidoreductase</keyword>
<comment type="similarity">
    <text evidence="5">Belongs to the zinc-containing alcohol dehydrogenase family.</text>
</comment>
<dbReference type="InterPro" id="IPR011032">
    <property type="entry name" value="GroES-like_sf"/>
</dbReference>
<dbReference type="OrthoDB" id="9797931at2"/>
<dbReference type="PANTHER" id="PTHR43401:SF2">
    <property type="entry name" value="L-THREONINE 3-DEHYDROGENASE"/>
    <property type="match status" value="1"/>
</dbReference>
<dbReference type="Proteomes" id="UP000014417">
    <property type="component" value="Unassembled WGS sequence"/>
</dbReference>
<evidence type="ECO:0000256" key="5">
    <source>
        <dbReference type="RuleBase" id="RU361277"/>
    </source>
</evidence>
<dbReference type="InterPro" id="IPR002328">
    <property type="entry name" value="ADH_Zn_CS"/>
</dbReference>
<dbReference type="Pfam" id="PF00107">
    <property type="entry name" value="ADH_zinc_N"/>
    <property type="match status" value="1"/>
</dbReference>
<sequence>MKAAIFNGPGDLNVKEVPTPEAGPGEIVLRVGANTVCGTDGRILRGEKTAGVRKGVVLGHEISGYVCEVGSGIKGFNEGDLVGVMPTVPCGKCFYCIQGYENLCTDSELFGYGYDGGLAEYIKIPNPAITRGGIFKVSSHLDPVEVSLAEPLGCVLNGADLYEPKISNTVVIIGAGPIGLLHIQVCLHAGASRVIVSDPSEERRSIAEKFGASLTIDPNSENLVERVRDYTNGIGADIAIVCIGHPGLFNDALKVVRKRGTVSAFAGFSKTDLAQVDPNLIHYGELKVTGASNASRKSHRLALELIEQGAIDVKSLHTNTFLLDAVVEGIQSATTGHGIKTAIVPN</sequence>
<dbReference type="InterPro" id="IPR013149">
    <property type="entry name" value="ADH-like_C"/>
</dbReference>
<dbReference type="Gene3D" id="3.90.180.10">
    <property type="entry name" value="Medium-chain alcohol dehydrogenases, catalytic domain"/>
    <property type="match status" value="1"/>
</dbReference>
<dbReference type="Pfam" id="PF08240">
    <property type="entry name" value="ADH_N"/>
    <property type="match status" value="1"/>
</dbReference>
<keyword evidence="3 5" id="KW-0862">Zinc</keyword>
<comment type="cofactor">
    <cofactor evidence="1 5">
        <name>Zn(2+)</name>
        <dbReference type="ChEBI" id="CHEBI:29105"/>
    </cofactor>
</comment>
<accession>S2W0P6</accession>
<dbReference type="SUPFAM" id="SSF51735">
    <property type="entry name" value="NAD(P)-binding Rossmann-fold domains"/>
    <property type="match status" value="1"/>
</dbReference>
<evidence type="ECO:0000313" key="7">
    <source>
        <dbReference type="EMBL" id="EPD33338.1"/>
    </source>
</evidence>
<gene>
    <name evidence="7" type="ORF">HMPREF9306_00877</name>
</gene>
<evidence type="ECO:0000256" key="4">
    <source>
        <dbReference type="ARBA" id="ARBA00023002"/>
    </source>
</evidence>
<evidence type="ECO:0000256" key="3">
    <source>
        <dbReference type="ARBA" id="ARBA00022833"/>
    </source>
</evidence>
<reference evidence="7 8" key="1">
    <citation type="submission" date="2013-04" db="EMBL/GenBank/DDBJ databases">
        <title>The Genome Sequence of Propionimicrobium lymphophilum ACS-093-V-SCH5.</title>
        <authorList>
            <consortium name="The Broad Institute Genomics Platform"/>
            <person name="Earl A."/>
            <person name="Ward D."/>
            <person name="Feldgarden M."/>
            <person name="Gevers D."/>
            <person name="Saerens B."/>
            <person name="Vaneechoutte M."/>
            <person name="Walker B."/>
            <person name="Young S."/>
            <person name="Zeng Q."/>
            <person name="Gargeya S."/>
            <person name="Fitzgerald M."/>
            <person name="Haas B."/>
            <person name="Abouelleil A."/>
            <person name="Allen A.W."/>
            <person name="Alvarado L."/>
            <person name="Arachchi H.M."/>
            <person name="Berlin A.M."/>
            <person name="Chapman S.B."/>
            <person name="Gainer-Dewar J."/>
            <person name="Goldberg J."/>
            <person name="Griggs A."/>
            <person name="Gujja S."/>
            <person name="Hansen M."/>
            <person name="Howarth C."/>
            <person name="Imamovic A."/>
            <person name="Ireland A."/>
            <person name="Larimer J."/>
            <person name="McCowan C."/>
            <person name="Murphy C."/>
            <person name="Pearson M."/>
            <person name="Poon T.W."/>
            <person name="Priest M."/>
            <person name="Roberts A."/>
            <person name="Saif S."/>
            <person name="Shea T."/>
            <person name="Sisk P."/>
            <person name="Sykes S."/>
            <person name="Wortman J."/>
            <person name="Nusbaum C."/>
            <person name="Birren B."/>
        </authorList>
    </citation>
    <scope>NUCLEOTIDE SEQUENCE [LARGE SCALE GENOMIC DNA]</scope>
    <source>
        <strain evidence="7 8">ACS-093-V-SCH5</strain>
    </source>
</reference>
<dbReference type="AlphaFoldDB" id="S2W0P6"/>
<evidence type="ECO:0000256" key="2">
    <source>
        <dbReference type="ARBA" id="ARBA00022723"/>
    </source>
</evidence>
<keyword evidence="8" id="KW-1185">Reference proteome</keyword>
<dbReference type="InterPro" id="IPR020843">
    <property type="entry name" value="ER"/>
</dbReference>
<dbReference type="EMBL" id="AGZR01000005">
    <property type="protein sequence ID" value="EPD33338.1"/>
    <property type="molecule type" value="Genomic_DNA"/>
</dbReference>
<dbReference type="InterPro" id="IPR050129">
    <property type="entry name" value="Zn_alcohol_dh"/>
</dbReference>
<evidence type="ECO:0000259" key="6">
    <source>
        <dbReference type="SMART" id="SM00829"/>
    </source>
</evidence>
<comment type="caution">
    <text evidence="7">The sequence shown here is derived from an EMBL/GenBank/DDBJ whole genome shotgun (WGS) entry which is preliminary data.</text>
</comment>
<dbReference type="InterPro" id="IPR013154">
    <property type="entry name" value="ADH-like_N"/>
</dbReference>
<dbReference type="Gene3D" id="3.40.50.720">
    <property type="entry name" value="NAD(P)-binding Rossmann-like Domain"/>
    <property type="match status" value="1"/>
</dbReference>
<dbReference type="GO" id="GO:0016491">
    <property type="term" value="F:oxidoreductase activity"/>
    <property type="evidence" value="ECO:0007669"/>
    <property type="project" value="UniProtKB-KW"/>
</dbReference>
<organism evidence="7 8">
    <name type="scientific">Propionimicrobium lymphophilum ACS-093-V-SCH5</name>
    <dbReference type="NCBI Taxonomy" id="883161"/>
    <lineage>
        <taxon>Bacteria</taxon>
        <taxon>Bacillati</taxon>
        <taxon>Actinomycetota</taxon>
        <taxon>Actinomycetes</taxon>
        <taxon>Propionibacteriales</taxon>
        <taxon>Propionibacteriaceae</taxon>
        <taxon>Propionimicrobium</taxon>
    </lineage>
</organism>
<feature type="domain" description="Enoyl reductase (ER)" evidence="6">
    <location>
        <begin position="8"/>
        <end position="343"/>
    </location>
</feature>
<name>S2W0P6_9ACTN</name>